<reference evidence="2" key="2">
    <citation type="journal article" date="2024" name="Plant">
        <title>Genomic evolution and insights into agronomic trait innovations of Sesamum species.</title>
        <authorList>
            <person name="Miao H."/>
            <person name="Wang L."/>
            <person name="Qu L."/>
            <person name="Liu H."/>
            <person name="Sun Y."/>
            <person name="Le M."/>
            <person name="Wang Q."/>
            <person name="Wei S."/>
            <person name="Zheng Y."/>
            <person name="Lin W."/>
            <person name="Duan Y."/>
            <person name="Cao H."/>
            <person name="Xiong S."/>
            <person name="Wang X."/>
            <person name="Wei L."/>
            <person name="Li C."/>
            <person name="Ma Q."/>
            <person name="Ju M."/>
            <person name="Zhao R."/>
            <person name="Li G."/>
            <person name="Mu C."/>
            <person name="Tian Q."/>
            <person name="Mei H."/>
            <person name="Zhang T."/>
            <person name="Gao T."/>
            <person name="Zhang H."/>
        </authorList>
    </citation>
    <scope>NUCLEOTIDE SEQUENCE</scope>
    <source>
        <strain evidence="2">G02</strain>
    </source>
</reference>
<gene>
    <name evidence="2" type="ORF">Sradi_4895500</name>
</gene>
<feature type="compositionally biased region" description="Acidic residues" evidence="1">
    <location>
        <begin position="68"/>
        <end position="91"/>
    </location>
</feature>
<feature type="region of interest" description="Disordered" evidence="1">
    <location>
        <begin position="56"/>
        <end position="91"/>
    </location>
</feature>
<name>A0AAW2MDL7_SESRA</name>
<organism evidence="2">
    <name type="scientific">Sesamum radiatum</name>
    <name type="common">Black benniseed</name>
    <dbReference type="NCBI Taxonomy" id="300843"/>
    <lineage>
        <taxon>Eukaryota</taxon>
        <taxon>Viridiplantae</taxon>
        <taxon>Streptophyta</taxon>
        <taxon>Embryophyta</taxon>
        <taxon>Tracheophyta</taxon>
        <taxon>Spermatophyta</taxon>
        <taxon>Magnoliopsida</taxon>
        <taxon>eudicotyledons</taxon>
        <taxon>Gunneridae</taxon>
        <taxon>Pentapetalae</taxon>
        <taxon>asterids</taxon>
        <taxon>lamiids</taxon>
        <taxon>Lamiales</taxon>
        <taxon>Pedaliaceae</taxon>
        <taxon>Sesamum</taxon>
    </lineage>
</organism>
<comment type="caution">
    <text evidence="2">The sequence shown here is derived from an EMBL/GenBank/DDBJ whole genome shotgun (WGS) entry which is preliminary data.</text>
</comment>
<dbReference type="EMBL" id="JACGWJ010000022">
    <property type="protein sequence ID" value="KAL0329088.1"/>
    <property type="molecule type" value="Genomic_DNA"/>
</dbReference>
<proteinExistence type="predicted"/>
<evidence type="ECO:0000256" key="1">
    <source>
        <dbReference type="SAM" id="MobiDB-lite"/>
    </source>
</evidence>
<sequence>MVVCKIKARRIVDDSKWIETVTYQPEEVVPIPIVAADNQSYDLRDPNGLQVVLEAAGTSRRQLHENDVQNEDEDEDIGGDDETDDQEYEAT</sequence>
<protein>
    <submittedName>
        <fullName evidence="2">Uncharacterized protein</fullName>
    </submittedName>
</protein>
<reference evidence="2" key="1">
    <citation type="submission" date="2020-06" db="EMBL/GenBank/DDBJ databases">
        <authorList>
            <person name="Li T."/>
            <person name="Hu X."/>
            <person name="Zhang T."/>
            <person name="Song X."/>
            <person name="Zhang H."/>
            <person name="Dai N."/>
            <person name="Sheng W."/>
            <person name="Hou X."/>
            <person name="Wei L."/>
        </authorList>
    </citation>
    <scope>NUCLEOTIDE SEQUENCE</scope>
    <source>
        <strain evidence="2">G02</strain>
        <tissue evidence="2">Leaf</tissue>
    </source>
</reference>
<accession>A0AAW2MDL7</accession>
<evidence type="ECO:0000313" key="2">
    <source>
        <dbReference type="EMBL" id="KAL0329088.1"/>
    </source>
</evidence>
<dbReference type="AlphaFoldDB" id="A0AAW2MDL7"/>